<dbReference type="InterPro" id="IPR037066">
    <property type="entry name" value="Plug_dom_sf"/>
</dbReference>
<dbReference type="OrthoDB" id="5476657at2"/>
<dbReference type="HOGENOM" id="CLU_006935_2_0_5"/>
<proteinExistence type="inferred from homology"/>
<dbReference type="InterPro" id="IPR036942">
    <property type="entry name" value="Beta-barrel_TonB_sf"/>
</dbReference>
<gene>
    <name evidence="7" type="ordered locus">Caul_1862</name>
</gene>
<dbReference type="eggNOG" id="COG1629">
    <property type="taxonomic scope" value="Bacteria"/>
</dbReference>
<dbReference type="NCBIfam" id="TIGR01782">
    <property type="entry name" value="TonB-Xanth-Caul"/>
    <property type="match status" value="1"/>
</dbReference>
<dbReference type="Pfam" id="PF07715">
    <property type="entry name" value="Plug"/>
    <property type="match status" value="1"/>
</dbReference>
<feature type="domain" description="TonB-dependent receptor plug" evidence="6">
    <location>
        <begin position="134"/>
        <end position="244"/>
    </location>
</feature>
<name>B0T4N9_CAUSK</name>
<dbReference type="Gene3D" id="3.55.50.30">
    <property type="match status" value="1"/>
</dbReference>
<evidence type="ECO:0000259" key="6">
    <source>
        <dbReference type="Pfam" id="PF07715"/>
    </source>
</evidence>
<protein>
    <submittedName>
        <fullName evidence="7">TonB-dependent receptor plug</fullName>
    </submittedName>
</protein>
<keyword evidence="3" id="KW-0998">Cell outer membrane</keyword>
<dbReference type="SUPFAM" id="SSF56935">
    <property type="entry name" value="Porins"/>
    <property type="match status" value="1"/>
</dbReference>
<organism evidence="7">
    <name type="scientific">Caulobacter sp. (strain K31)</name>
    <dbReference type="NCBI Taxonomy" id="366602"/>
    <lineage>
        <taxon>Bacteria</taxon>
        <taxon>Pseudomonadati</taxon>
        <taxon>Pseudomonadota</taxon>
        <taxon>Alphaproteobacteria</taxon>
        <taxon>Caulobacterales</taxon>
        <taxon>Caulobacteraceae</taxon>
        <taxon>Caulobacter</taxon>
    </lineage>
</organism>
<dbReference type="EMBL" id="CP000927">
    <property type="protein sequence ID" value="ABZ70991.1"/>
    <property type="molecule type" value="Genomic_DNA"/>
</dbReference>
<evidence type="ECO:0000256" key="2">
    <source>
        <dbReference type="ARBA" id="ARBA00023136"/>
    </source>
</evidence>
<dbReference type="PANTHER" id="PTHR40980">
    <property type="entry name" value="PLUG DOMAIN-CONTAINING PROTEIN"/>
    <property type="match status" value="1"/>
</dbReference>
<keyword evidence="7" id="KW-0675">Receptor</keyword>
<evidence type="ECO:0000259" key="5">
    <source>
        <dbReference type="Pfam" id="PF00593"/>
    </source>
</evidence>
<keyword evidence="4" id="KW-0798">TonB box</keyword>
<evidence type="ECO:0000256" key="4">
    <source>
        <dbReference type="RuleBase" id="RU003357"/>
    </source>
</evidence>
<evidence type="ECO:0000313" key="7">
    <source>
        <dbReference type="EMBL" id="ABZ70991.1"/>
    </source>
</evidence>
<comment type="similarity">
    <text evidence="4">Belongs to the TonB-dependent receptor family.</text>
</comment>
<reference evidence="7" key="1">
    <citation type="submission" date="2008-01" db="EMBL/GenBank/DDBJ databases">
        <title>Complete sequence of chromosome of Caulobacter sp. K31.</title>
        <authorList>
            <consortium name="US DOE Joint Genome Institute"/>
            <person name="Copeland A."/>
            <person name="Lucas S."/>
            <person name="Lapidus A."/>
            <person name="Barry K."/>
            <person name="Glavina del Rio T."/>
            <person name="Dalin E."/>
            <person name="Tice H."/>
            <person name="Pitluck S."/>
            <person name="Bruce D."/>
            <person name="Goodwin L."/>
            <person name="Thompson L.S."/>
            <person name="Brettin T."/>
            <person name="Detter J.C."/>
            <person name="Han C."/>
            <person name="Schmutz J."/>
            <person name="Larimer F."/>
            <person name="Land M."/>
            <person name="Hauser L."/>
            <person name="Kyrpides N."/>
            <person name="Kim E."/>
            <person name="Stephens C."/>
            <person name="Richardson P."/>
        </authorList>
    </citation>
    <scope>NUCLEOTIDE SEQUENCE [LARGE SCALE GENOMIC DNA]</scope>
    <source>
        <strain evidence="7">K31</strain>
    </source>
</reference>
<dbReference type="AlphaFoldDB" id="B0T4N9"/>
<dbReference type="PANTHER" id="PTHR40980:SF3">
    <property type="entry name" value="TONB-DEPENDENT RECEPTOR-LIKE BETA-BARREL DOMAIN-CONTAINING PROTEIN"/>
    <property type="match status" value="1"/>
</dbReference>
<dbReference type="CDD" id="cd01347">
    <property type="entry name" value="ligand_gated_channel"/>
    <property type="match status" value="1"/>
</dbReference>
<sequence precursor="true">MPRHLCRATLLALISVGSVSTAGRAQGRTELGPALTRLAVERNVQILFQPHLVEGLVANPVRRGTSLDQAMTMIIGRQGLRIRKVRAGIYAVEPEIRSISPPASLSKEDSPSVVAPLIVTAVYAASLERTLALKRDATHGLDAVSAEDIARLPAANAAEALQLAPGVSLERHRGVGLYVSVRGLGPQFQNVLLNGRSIAINDLVENGGFRGRQFRFEVLPSDVIDRIEVIKTTTADMDEGALGGNIDVRTFKPLERGPRAVLSARASQGQAGKPDPAVSGVWSWVSPDGHLGLLAAGMAERRQIRNDRLYQTGWNLDRFTNVLPAGLYTPTRTRPTIELEDRRLMSGDFALQWRPSPDWRTDIDLLVTRLDAHYDEFGLDIYPDDTTFAHPAFVAGSQRVVGDTVQAGQIDNVRWMASRETSLNRHDLAAFGVRQSWTPGAWALDIDYAYSRARSYHPDGQGTVRARAAFFAPLIYDFGGGLHSAPTLKTTIDYTDPARFVGQAFDYTWKDSRDTDEALKADLARSLGAGKLSLGVEGHRRVRDYRRRDWILNTVVGAPLTSLGGEYYGQTPVSDYLAGTRGELPRHWVALDARAFYEQLFTEEIAALPPTVSDRRNSFVVEEKILSAYARGDFSARWFGLPVDGDVGVRYASTRQISTGVLSSGAEPIPAQWRKAYGNWLPSANLRVTLTPDLLLRLAASRVVNRPNVVDNAPRITLARDTPTANGGNPDLDPFLATQLDASLEWYFPSGGALTGAVFDRRLDNYITAQNTFIQVPGRGEILLSTNVNGGDARIQGLELAYSRTFKSLPAPLNGLGMQGSLTLVRSQANYFAGDRVIRNALLGLSRTNYSLLAFYERGRASVRLGYNWRGAYLTTIGSSITAPATTAAFGSLDGAASWRVNRRATITFEGVNLADARRFVYGESRDQPMEIHHWGRYLSTRLRWAF</sequence>
<dbReference type="GO" id="GO:0009279">
    <property type="term" value="C:cell outer membrane"/>
    <property type="evidence" value="ECO:0007669"/>
    <property type="project" value="UniProtKB-SubCell"/>
</dbReference>
<dbReference type="STRING" id="366602.Caul_1862"/>
<dbReference type="InterPro" id="IPR012910">
    <property type="entry name" value="Plug_dom"/>
</dbReference>
<accession>B0T4N9</accession>
<dbReference type="eggNOG" id="COG4771">
    <property type="taxonomic scope" value="Bacteria"/>
</dbReference>
<dbReference type="KEGG" id="cak:Caul_1862"/>
<comment type="subcellular location">
    <subcellularLocation>
        <location evidence="1 4">Cell outer membrane</location>
    </subcellularLocation>
</comment>
<dbReference type="Gene3D" id="2.40.170.20">
    <property type="entry name" value="TonB-dependent receptor, beta-barrel domain"/>
    <property type="match status" value="1"/>
</dbReference>
<keyword evidence="2 4" id="KW-0472">Membrane</keyword>
<dbReference type="Pfam" id="PF00593">
    <property type="entry name" value="TonB_dep_Rec_b-barrel"/>
    <property type="match status" value="1"/>
</dbReference>
<evidence type="ECO:0000256" key="1">
    <source>
        <dbReference type="ARBA" id="ARBA00004442"/>
    </source>
</evidence>
<dbReference type="InterPro" id="IPR010104">
    <property type="entry name" value="TonB_rcpt_bac"/>
</dbReference>
<evidence type="ECO:0000256" key="3">
    <source>
        <dbReference type="ARBA" id="ARBA00023237"/>
    </source>
</evidence>
<dbReference type="InterPro" id="IPR000531">
    <property type="entry name" value="Beta-barrel_TonB"/>
</dbReference>
<feature type="domain" description="TonB-dependent receptor-like beta-barrel" evidence="5">
    <location>
        <begin position="496"/>
        <end position="914"/>
    </location>
</feature>
<dbReference type="Gene3D" id="2.170.130.10">
    <property type="entry name" value="TonB-dependent receptor, plug domain"/>
    <property type="match status" value="1"/>
</dbReference>